<dbReference type="GO" id="GO:0000976">
    <property type="term" value="F:transcription cis-regulatory region binding"/>
    <property type="evidence" value="ECO:0007669"/>
    <property type="project" value="TreeGrafter"/>
</dbReference>
<dbReference type="InterPro" id="IPR036390">
    <property type="entry name" value="WH_DNA-bd_sf"/>
</dbReference>
<dbReference type="Gene3D" id="1.10.10.10">
    <property type="entry name" value="Winged helix-like DNA-binding domain superfamily/Winged helix DNA-binding domain"/>
    <property type="match status" value="1"/>
</dbReference>
<evidence type="ECO:0000313" key="6">
    <source>
        <dbReference type="EMBL" id="TDF97477.1"/>
    </source>
</evidence>
<dbReference type="InterPro" id="IPR000847">
    <property type="entry name" value="LysR_HTH_N"/>
</dbReference>
<dbReference type="InterPro" id="IPR005119">
    <property type="entry name" value="LysR_subst-bd"/>
</dbReference>
<accession>A0A4R5KRP6</accession>
<dbReference type="Gene3D" id="3.40.190.290">
    <property type="match status" value="1"/>
</dbReference>
<feature type="domain" description="HTH lysR-type" evidence="5">
    <location>
        <begin position="1"/>
        <end position="60"/>
    </location>
</feature>
<name>A0A4R5KRP6_9BACL</name>
<organism evidence="6 7">
    <name type="scientific">Paenibacillus piri</name>
    <dbReference type="NCBI Taxonomy" id="2547395"/>
    <lineage>
        <taxon>Bacteria</taxon>
        <taxon>Bacillati</taxon>
        <taxon>Bacillota</taxon>
        <taxon>Bacilli</taxon>
        <taxon>Bacillales</taxon>
        <taxon>Paenibacillaceae</taxon>
        <taxon>Paenibacillus</taxon>
    </lineage>
</organism>
<dbReference type="AlphaFoldDB" id="A0A4R5KRP6"/>
<dbReference type="PANTHER" id="PTHR30126">
    <property type="entry name" value="HTH-TYPE TRANSCRIPTIONAL REGULATOR"/>
    <property type="match status" value="1"/>
</dbReference>
<dbReference type="Pfam" id="PF03466">
    <property type="entry name" value="LysR_substrate"/>
    <property type="match status" value="1"/>
</dbReference>
<comment type="caution">
    <text evidence="6">The sequence shown here is derived from an EMBL/GenBank/DDBJ whole genome shotgun (WGS) entry which is preliminary data.</text>
</comment>
<dbReference type="RefSeq" id="WP_133228502.1">
    <property type="nucleotide sequence ID" value="NZ_SMRT01000005.1"/>
</dbReference>
<keyword evidence="7" id="KW-1185">Reference proteome</keyword>
<dbReference type="PANTHER" id="PTHR30126:SF64">
    <property type="entry name" value="HTH-TYPE TRANSCRIPTIONAL REGULATOR CITR"/>
    <property type="match status" value="1"/>
</dbReference>
<sequence length="301" mass="33695">MVQNLEWYRVFYFTARAGSLSRAAEELFITQPAVTHAIKQLEAKLGGQLFFRTSKGVKLTAEGEVLFKYIEQAYHFILNGERKIAEMHQLDDGEIKVGAGDTLCRHYLLPYLQSFHETYPNIKFQVTNRTTPETVTLLKEGKIDLGIVNLPFQPADPKVEVRESRSIEDCFVAGARYKHLAERPIPLDTLLRHPLILLERGSSSRAYLDAFAERQGTSLKPEIELGSIDLLADFARSGFGIACVIKDFIQPELAAGQLHEIRLTTPIPPRRAGIVTLKGTPLSAASRQLLEMMLDGQHGAH</sequence>
<dbReference type="SUPFAM" id="SSF46785">
    <property type="entry name" value="Winged helix' DNA-binding domain"/>
    <property type="match status" value="1"/>
</dbReference>
<comment type="similarity">
    <text evidence="1">Belongs to the LysR transcriptional regulatory family.</text>
</comment>
<dbReference type="OrthoDB" id="9778774at2"/>
<gene>
    <name evidence="6" type="ORF">E1757_12705</name>
</gene>
<keyword evidence="4" id="KW-0804">Transcription</keyword>
<dbReference type="CDD" id="cd05466">
    <property type="entry name" value="PBP2_LTTR_substrate"/>
    <property type="match status" value="1"/>
</dbReference>
<evidence type="ECO:0000259" key="5">
    <source>
        <dbReference type="PROSITE" id="PS50931"/>
    </source>
</evidence>
<reference evidence="6 7" key="1">
    <citation type="submission" date="2019-03" db="EMBL/GenBank/DDBJ databases">
        <title>This is whole genome sequence of Paenibacillus sp MS74 strain.</title>
        <authorList>
            <person name="Trinh H.N."/>
        </authorList>
    </citation>
    <scope>NUCLEOTIDE SEQUENCE [LARGE SCALE GENOMIC DNA]</scope>
    <source>
        <strain evidence="6 7">MS74</strain>
    </source>
</reference>
<evidence type="ECO:0000313" key="7">
    <source>
        <dbReference type="Proteomes" id="UP000295636"/>
    </source>
</evidence>
<dbReference type="PRINTS" id="PR00039">
    <property type="entry name" value="HTHLYSR"/>
</dbReference>
<dbReference type="Pfam" id="PF00126">
    <property type="entry name" value="HTH_1"/>
    <property type="match status" value="1"/>
</dbReference>
<keyword evidence="2" id="KW-0805">Transcription regulation</keyword>
<evidence type="ECO:0000256" key="4">
    <source>
        <dbReference type="ARBA" id="ARBA00023163"/>
    </source>
</evidence>
<evidence type="ECO:0000256" key="1">
    <source>
        <dbReference type="ARBA" id="ARBA00009437"/>
    </source>
</evidence>
<dbReference type="SUPFAM" id="SSF53850">
    <property type="entry name" value="Periplasmic binding protein-like II"/>
    <property type="match status" value="1"/>
</dbReference>
<dbReference type="EMBL" id="SMRT01000005">
    <property type="protein sequence ID" value="TDF97477.1"/>
    <property type="molecule type" value="Genomic_DNA"/>
</dbReference>
<evidence type="ECO:0000256" key="2">
    <source>
        <dbReference type="ARBA" id="ARBA00023015"/>
    </source>
</evidence>
<keyword evidence="3" id="KW-0238">DNA-binding</keyword>
<dbReference type="PROSITE" id="PS50931">
    <property type="entry name" value="HTH_LYSR"/>
    <property type="match status" value="1"/>
</dbReference>
<dbReference type="GO" id="GO:0003700">
    <property type="term" value="F:DNA-binding transcription factor activity"/>
    <property type="evidence" value="ECO:0007669"/>
    <property type="project" value="InterPro"/>
</dbReference>
<dbReference type="InterPro" id="IPR036388">
    <property type="entry name" value="WH-like_DNA-bd_sf"/>
</dbReference>
<evidence type="ECO:0000256" key="3">
    <source>
        <dbReference type="ARBA" id="ARBA00023125"/>
    </source>
</evidence>
<dbReference type="Proteomes" id="UP000295636">
    <property type="component" value="Unassembled WGS sequence"/>
</dbReference>
<proteinExistence type="inferred from homology"/>
<protein>
    <submittedName>
        <fullName evidence="6">LysR family transcriptional regulator</fullName>
    </submittedName>
</protein>